<feature type="domain" description="Nitroreductase" evidence="4">
    <location>
        <begin position="21"/>
        <end position="198"/>
    </location>
</feature>
<keyword evidence="3" id="KW-0175">Coiled coil</keyword>
<comment type="caution">
    <text evidence="5">The sequence shown here is derived from an EMBL/GenBank/DDBJ whole genome shotgun (WGS) entry which is preliminary data.</text>
</comment>
<dbReference type="InterPro" id="IPR000415">
    <property type="entry name" value="Nitroreductase-like"/>
</dbReference>
<evidence type="ECO:0000313" key="6">
    <source>
        <dbReference type="Proteomes" id="UP000003597"/>
    </source>
</evidence>
<dbReference type="SUPFAM" id="SSF55469">
    <property type="entry name" value="FMN-dependent nitroreductase-like"/>
    <property type="match status" value="1"/>
</dbReference>
<dbReference type="Proteomes" id="UP000003597">
    <property type="component" value="Unassembled WGS sequence"/>
</dbReference>
<dbReference type="CDD" id="cd02137">
    <property type="entry name" value="MhqN-like"/>
    <property type="match status" value="1"/>
</dbReference>
<accession>A0AB72Z5Y8</accession>
<protein>
    <submittedName>
        <fullName evidence="5">Nitroreductase family protein</fullName>
    </submittedName>
</protein>
<name>A0AB72Z5Y8_LISIO</name>
<reference evidence="5 6" key="1">
    <citation type="submission" date="2011-08" db="EMBL/GenBank/DDBJ databases">
        <authorList>
            <person name="Weinstock G."/>
            <person name="Sodergren E."/>
            <person name="Clifton S."/>
            <person name="Fulton L."/>
            <person name="Fulton B."/>
            <person name="Courtney L."/>
            <person name="Fronick C."/>
            <person name="Harrison M."/>
            <person name="Strong C."/>
            <person name="Farmer C."/>
            <person name="Delahaunty K."/>
            <person name="Markovic C."/>
            <person name="Hall O."/>
            <person name="Minx P."/>
            <person name="Tomlinson C."/>
            <person name="Mitreva M."/>
            <person name="Hou S."/>
            <person name="Chen J."/>
            <person name="Wollam A."/>
            <person name="Pepin K.H."/>
            <person name="Johnson M."/>
            <person name="Bhonagiri V."/>
            <person name="Zhang X."/>
            <person name="Suruliraj S."/>
            <person name="Warren W."/>
            <person name="Chinwalla A."/>
            <person name="Mardis E.R."/>
            <person name="Wilson R.K."/>
        </authorList>
    </citation>
    <scope>NUCLEOTIDE SEQUENCE [LARGE SCALE GENOMIC DNA]</scope>
    <source>
        <strain evidence="5 6">ATCC 33091</strain>
    </source>
</reference>
<feature type="coiled-coil region" evidence="3">
    <location>
        <begin position="2"/>
        <end position="46"/>
    </location>
</feature>
<evidence type="ECO:0000256" key="1">
    <source>
        <dbReference type="ARBA" id="ARBA00007118"/>
    </source>
</evidence>
<evidence type="ECO:0000256" key="3">
    <source>
        <dbReference type="SAM" id="Coils"/>
    </source>
</evidence>
<keyword evidence="2" id="KW-0560">Oxidoreductase</keyword>
<dbReference type="Gene3D" id="3.40.109.10">
    <property type="entry name" value="NADH Oxidase"/>
    <property type="match status" value="1"/>
</dbReference>
<comment type="similarity">
    <text evidence="1">Belongs to the nitroreductase family.</text>
</comment>
<evidence type="ECO:0000259" key="4">
    <source>
        <dbReference type="Pfam" id="PF00881"/>
    </source>
</evidence>
<organism evidence="5 6">
    <name type="scientific">Listeria innocua ATCC 33091</name>
    <dbReference type="NCBI Taxonomy" id="1002366"/>
    <lineage>
        <taxon>Bacteria</taxon>
        <taxon>Bacillati</taxon>
        <taxon>Bacillota</taxon>
        <taxon>Bacilli</taxon>
        <taxon>Bacillales</taxon>
        <taxon>Listeriaceae</taxon>
        <taxon>Listeria</taxon>
    </lineage>
</organism>
<sequence length="218" mass="24856">MRDKEEKEMTYLNNDFEDLMKNRRSIREYDETVKISQEEMKAILEDAVTAPSSVNMQPWRFVVVESDAGKEKLSSLVRFNTRQNETSSAMILIFGDLQNFENGEKIYGEAVNRGLMPAEIKEQQMAKLSQYFETIPRSEAERVVLIDGGLVAMQLMLVARAHGYDTNPIGGFERKEVAEAFNMDPERYVPVMLVSIGKAKNSGYESYRLPITDVTTFA</sequence>
<dbReference type="EMBL" id="AGCN01000041">
    <property type="protein sequence ID" value="EHN60289.1"/>
    <property type="molecule type" value="Genomic_DNA"/>
</dbReference>
<dbReference type="AlphaFoldDB" id="A0AB72Z5Y8"/>
<dbReference type="PANTHER" id="PTHR43673:SF10">
    <property type="entry name" value="NADH DEHYDROGENASE_NAD(P)H NITROREDUCTASE XCC3605-RELATED"/>
    <property type="match status" value="1"/>
</dbReference>
<gene>
    <name evidence="5" type="ORF">HMPREF0557_02620</name>
</gene>
<keyword evidence="6" id="KW-1185">Reference proteome</keyword>
<dbReference type="Pfam" id="PF00881">
    <property type="entry name" value="Nitroreductase"/>
    <property type="match status" value="1"/>
</dbReference>
<dbReference type="InterPro" id="IPR029479">
    <property type="entry name" value="Nitroreductase"/>
</dbReference>
<evidence type="ECO:0000256" key="2">
    <source>
        <dbReference type="ARBA" id="ARBA00023002"/>
    </source>
</evidence>
<dbReference type="PANTHER" id="PTHR43673">
    <property type="entry name" value="NAD(P)H NITROREDUCTASE YDGI-RELATED"/>
    <property type="match status" value="1"/>
</dbReference>
<evidence type="ECO:0000313" key="5">
    <source>
        <dbReference type="EMBL" id="EHN60289.1"/>
    </source>
</evidence>
<dbReference type="GO" id="GO:0016491">
    <property type="term" value="F:oxidoreductase activity"/>
    <property type="evidence" value="ECO:0007669"/>
    <property type="project" value="UniProtKB-KW"/>
</dbReference>
<proteinExistence type="inferred from homology"/>